<comment type="caution">
    <text evidence="11">The sequence shown here is derived from an EMBL/GenBank/DDBJ whole genome shotgun (WGS) entry which is preliminary data.</text>
</comment>
<dbReference type="GO" id="GO:0015920">
    <property type="term" value="P:lipopolysaccharide transport"/>
    <property type="evidence" value="ECO:0007669"/>
    <property type="project" value="TreeGrafter"/>
</dbReference>
<keyword evidence="7" id="KW-0625">Polysaccharide transport</keyword>
<evidence type="ECO:0000256" key="9">
    <source>
        <dbReference type="RuleBase" id="RU361157"/>
    </source>
</evidence>
<dbReference type="EMBL" id="JACYFT010000001">
    <property type="protein sequence ID" value="MBD8049717.1"/>
    <property type="molecule type" value="Genomic_DNA"/>
</dbReference>
<feature type="transmembrane region" description="Helical" evidence="9">
    <location>
        <begin position="142"/>
        <end position="169"/>
    </location>
</feature>
<evidence type="ECO:0000256" key="5">
    <source>
        <dbReference type="ARBA" id="ARBA00022692"/>
    </source>
</evidence>
<accession>A0A927ILA5</accession>
<protein>
    <recommendedName>
        <fullName evidence="9">Transport permease protein</fullName>
    </recommendedName>
</protein>
<comment type="similarity">
    <text evidence="2 9">Belongs to the ABC-2 integral membrane protein family.</text>
</comment>
<feature type="domain" description="ABC transmembrane type-2" evidence="10">
    <location>
        <begin position="25"/>
        <end position="252"/>
    </location>
</feature>
<dbReference type="PROSITE" id="PS51012">
    <property type="entry name" value="ABC_TM2"/>
    <property type="match status" value="1"/>
</dbReference>
<evidence type="ECO:0000256" key="6">
    <source>
        <dbReference type="ARBA" id="ARBA00022989"/>
    </source>
</evidence>
<keyword evidence="12" id="KW-1185">Reference proteome</keyword>
<dbReference type="GO" id="GO:0140359">
    <property type="term" value="F:ABC-type transporter activity"/>
    <property type="evidence" value="ECO:0007669"/>
    <property type="project" value="InterPro"/>
</dbReference>
<evidence type="ECO:0000256" key="4">
    <source>
        <dbReference type="ARBA" id="ARBA00022475"/>
    </source>
</evidence>
<keyword evidence="3 9" id="KW-0813">Transport</keyword>
<dbReference type="GO" id="GO:0015774">
    <property type="term" value="P:polysaccharide transport"/>
    <property type="evidence" value="ECO:0007669"/>
    <property type="project" value="UniProtKB-KW"/>
</dbReference>
<feature type="transmembrane region" description="Helical" evidence="9">
    <location>
        <begin position="231"/>
        <end position="249"/>
    </location>
</feature>
<feature type="transmembrane region" description="Helical" evidence="9">
    <location>
        <begin position="64"/>
        <end position="84"/>
    </location>
</feature>
<reference evidence="11" key="1">
    <citation type="submission" date="2020-09" db="EMBL/GenBank/DDBJ databases">
        <title>Genome seq and assembly of Limnohabitants sp.</title>
        <authorList>
            <person name="Chhetri G."/>
        </authorList>
    </citation>
    <scope>NUCLEOTIDE SEQUENCE</scope>
    <source>
        <strain evidence="11">JUR4</strain>
    </source>
</reference>
<dbReference type="InterPro" id="IPR013525">
    <property type="entry name" value="ABC2_TM"/>
</dbReference>
<name>A0A927ILA5_9BURK</name>
<feature type="transmembrane region" description="Helical" evidence="9">
    <location>
        <begin position="24"/>
        <end position="44"/>
    </location>
</feature>
<dbReference type="PANTHER" id="PTHR30413:SF10">
    <property type="entry name" value="CAPSULE POLYSACCHARIDE EXPORT INNER-MEMBRANE PROTEIN CTRC"/>
    <property type="match status" value="1"/>
</dbReference>
<feature type="transmembrane region" description="Helical" evidence="9">
    <location>
        <begin position="105"/>
        <end position="130"/>
    </location>
</feature>
<dbReference type="Proteomes" id="UP000647424">
    <property type="component" value="Unassembled WGS sequence"/>
</dbReference>
<dbReference type="PANTHER" id="PTHR30413">
    <property type="entry name" value="INNER MEMBRANE TRANSPORT PERMEASE"/>
    <property type="match status" value="1"/>
</dbReference>
<keyword evidence="7" id="KW-0762">Sugar transport</keyword>
<evidence type="ECO:0000313" key="12">
    <source>
        <dbReference type="Proteomes" id="UP000647424"/>
    </source>
</evidence>
<evidence type="ECO:0000256" key="7">
    <source>
        <dbReference type="ARBA" id="ARBA00023047"/>
    </source>
</evidence>
<evidence type="ECO:0000256" key="1">
    <source>
        <dbReference type="ARBA" id="ARBA00004651"/>
    </source>
</evidence>
<feature type="transmembrane region" description="Helical" evidence="9">
    <location>
        <begin position="181"/>
        <end position="200"/>
    </location>
</feature>
<dbReference type="GO" id="GO:0005886">
    <property type="term" value="C:plasma membrane"/>
    <property type="evidence" value="ECO:0007669"/>
    <property type="project" value="UniProtKB-SubCell"/>
</dbReference>
<evidence type="ECO:0000256" key="8">
    <source>
        <dbReference type="ARBA" id="ARBA00023136"/>
    </source>
</evidence>
<keyword evidence="5 9" id="KW-0812">Transmembrane</keyword>
<evidence type="ECO:0000313" key="11">
    <source>
        <dbReference type="EMBL" id="MBD8049717.1"/>
    </source>
</evidence>
<keyword evidence="4 9" id="KW-1003">Cell membrane</keyword>
<evidence type="ECO:0000256" key="2">
    <source>
        <dbReference type="ARBA" id="ARBA00007783"/>
    </source>
</evidence>
<dbReference type="RefSeq" id="WP_191818166.1">
    <property type="nucleotide sequence ID" value="NZ_JACYFT010000001.1"/>
</dbReference>
<dbReference type="AlphaFoldDB" id="A0A927ILA5"/>
<evidence type="ECO:0000259" key="10">
    <source>
        <dbReference type="PROSITE" id="PS51012"/>
    </source>
</evidence>
<evidence type="ECO:0000256" key="3">
    <source>
        <dbReference type="ARBA" id="ARBA00022448"/>
    </source>
</evidence>
<sequence length="260" mass="28723">MNRWLFLFVQWFKRDLAGRYRGSWLGWLWPVLQPAAQIAVFTLILHGFMQVRWPAASEGPGDAWHYALNVLAGLTVFNFFAEVLGRAPTAILSQPNLVTKVKFPLLLLPTVTVGVALVHVGIGAAVLMLASVATGSWSWHVAWLPLWLVPVVLYGTSLAFILASLGVYIRDIGQATPAITSLLMFLTPIFYPMAAIPANLRDLFELNPVGWAAESLRGFLLEAHALDLTTWSWHLVVSSVAFLIAMGVFRQLQEGFADVL</sequence>
<dbReference type="InterPro" id="IPR047817">
    <property type="entry name" value="ABC2_TM_bact-type"/>
</dbReference>
<comment type="subcellular location">
    <subcellularLocation>
        <location evidence="9">Cell inner membrane</location>
        <topology evidence="9">Multi-pass membrane protein</topology>
    </subcellularLocation>
    <subcellularLocation>
        <location evidence="1">Cell membrane</location>
        <topology evidence="1">Multi-pass membrane protein</topology>
    </subcellularLocation>
</comment>
<dbReference type="Pfam" id="PF01061">
    <property type="entry name" value="ABC2_membrane"/>
    <property type="match status" value="1"/>
</dbReference>
<keyword evidence="8 9" id="KW-0472">Membrane</keyword>
<proteinExistence type="inferred from homology"/>
<organism evidence="11 12">
    <name type="scientific">Limnohabitans radicicola</name>
    <dbReference type="NCBI Taxonomy" id="2771427"/>
    <lineage>
        <taxon>Bacteria</taxon>
        <taxon>Pseudomonadati</taxon>
        <taxon>Pseudomonadota</taxon>
        <taxon>Betaproteobacteria</taxon>
        <taxon>Burkholderiales</taxon>
        <taxon>Comamonadaceae</taxon>
        <taxon>Limnohabitans</taxon>
    </lineage>
</organism>
<keyword evidence="6 9" id="KW-1133">Transmembrane helix</keyword>
<gene>
    <name evidence="11" type="ORF">IC609_04105</name>
</gene>